<name>A0A831SMY9_PROAE</name>
<feature type="non-terminal residue" evidence="1">
    <location>
        <position position="56"/>
    </location>
</feature>
<protein>
    <submittedName>
        <fullName evidence="1">Bifunctional folylpolyglutamate synthase/dihydrofolate synthase</fullName>
    </submittedName>
</protein>
<dbReference type="GO" id="GO:0005524">
    <property type="term" value="F:ATP binding"/>
    <property type="evidence" value="ECO:0007669"/>
    <property type="project" value="InterPro"/>
</dbReference>
<evidence type="ECO:0000313" key="1">
    <source>
        <dbReference type="EMBL" id="HED31467.1"/>
    </source>
</evidence>
<dbReference type="EMBL" id="DSBW01000161">
    <property type="protein sequence ID" value="HED31467.1"/>
    <property type="molecule type" value="Genomic_DNA"/>
</dbReference>
<dbReference type="Proteomes" id="UP000886335">
    <property type="component" value="Unassembled WGS sequence"/>
</dbReference>
<dbReference type="Gene3D" id="3.40.1190.10">
    <property type="entry name" value="Mur-like, catalytic domain"/>
    <property type="match status" value="1"/>
</dbReference>
<organism evidence="1">
    <name type="scientific">Prosthecochloris aestuarii</name>
    <dbReference type="NCBI Taxonomy" id="1102"/>
    <lineage>
        <taxon>Bacteria</taxon>
        <taxon>Pseudomonadati</taxon>
        <taxon>Chlorobiota</taxon>
        <taxon>Chlorobiia</taxon>
        <taxon>Chlorobiales</taxon>
        <taxon>Chlorobiaceae</taxon>
        <taxon>Prosthecochloris</taxon>
    </lineage>
</organism>
<reference evidence="1" key="1">
    <citation type="journal article" date="2020" name="mSystems">
        <title>Genome- and Community-Level Interaction Insights into Carbon Utilization and Element Cycling Functions of Hydrothermarchaeota in Hydrothermal Sediment.</title>
        <authorList>
            <person name="Zhou Z."/>
            <person name="Liu Y."/>
            <person name="Xu W."/>
            <person name="Pan J."/>
            <person name="Luo Z.H."/>
            <person name="Li M."/>
        </authorList>
    </citation>
    <scope>NUCLEOTIDE SEQUENCE [LARGE SCALE GENOMIC DNA]</scope>
    <source>
        <strain evidence="1">SpSt-1181</strain>
    </source>
</reference>
<dbReference type="InterPro" id="IPR036565">
    <property type="entry name" value="Mur-like_cat_sf"/>
</dbReference>
<comment type="caution">
    <text evidence="1">The sequence shown here is derived from an EMBL/GenBank/DDBJ whole genome shotgun (WGS) entry which is preliminary data.</text>
</comment>
<dbReference type="AlphaFoldDB" id="A0A831SMY9"/>
<dbReference type="SUPFAM" id="SSF53623">
    <property type="entry name" value="MurD-like peptide ligases, catalytic domain"/>
    <property type="match status" value="1"/>
</dbReference>
<proteinExistence type="predicted"/>
<sequence>MNYHQATDFLFPLHRFGMKPGLERVFRLLDRLGSPQEHECLVVHIAGTNGKGTVAS</sequence>
<accession>A0A831SMY9</accession>
<gene>
    <name evidence="1" type="ORF">ENN50_07280</name>
</gene>